<dbReference type="Pfam" id="PF00392">
    <property type="entry name" value="GntR"/>
    <property type="match status" value="1"/>
</dbReference>
<dbReference type="CDD" id="cd00609">
    <property type="entry name" value="AAT_like"/>
    <property type="match status" value="1"/>
</dbReference>
<dbReference type="EMBL" id="CP155571">
    <property type="protein sequence ID" value="XFO75126.1"/>
    <property type="molecule type" value="Genomic_DNA"/>
</dbReference>
<dbReference type="SUPFAM" id="SSF46785">
    <property type="entry name" value="Winged helix' DNA-binding domain"/>
    <property type="match status" value="1"/>
</dbReference>
<keyword evidence="8" id="KW-1185">Reference proteome</keyword>
<dbReference type="InterPro" id="IPR015424">
    <property type="entry name" value="PyrdxlP-dep_Trfase"/>
</dbReference>
<dbReference type="RefSeq" id="WP_093792151.1">
    <property type="nucleotide sequence ID" value="NZ_CP155571.1"/>
</dbReference>
<feature type="domain" description="HTH gntR-type" evidence="6">
    <location>
        <begin position="12"/>
        <end position="80"/>
    </location>
</feature>
<dbReference type="Proteomes" id="UP000216052">
    <property type="component" value="Chromosome"/>
</dbReference>
<evidence type="ECO:0000313" key="7">
    <source>
        <dbReference type="EMBL" id="XFO75126.1"/>
    </source>
</evidence>
<dbReference type="PRINTS" id="PR00035">
    <property type="entry name" value="HTHGNTR"/>
</dbReference>
<keyword evidence="3" id="KW-0805">Transcription regulation</keyword>
<organism evidence="7 8">
    <name type="scientific">Sporomusa acidovorans (strain ATCC 49682 / DSM 3132 / Mol)</name>
    <dbReference type="NCBI Taxonomy" id="1123286"/>
    <lineage>
        <taxon>Bacteria</taxon>
        <taxon>Bacillati</taxon>
        <taxon>Bacillota</taxon>
        <taxon>Negativicutes</taxon>
        <taxon>Selenomonadales</taxon>
        <taxon>Sporomusaceae</taxon>
        <taxon>Sporomusa</taxon>
    </lineage>
</organism>
<accession>A0ABZ3JAG5</accession>
<dbReference type="PANTHER" id="PTHR46577">
    <property type="entry name" value="HTH-TYPE TRANSCRIPTIONAL REGULATORY PROTEIN GABR"/>
    <property type="match status" value="1"/>
</dbReference>
<dbReference type="InterPro" id="IPR051446">
    <property type="entry name" value="HTH_trans_reg/aminotransferase"/>
</dbReference>
<evidence type="ECO:0000256" key="3">
    <source>
        <dbReference type="ARBA" id="ARBA00023015"/>
    </source>
</evidence>
<dbReference type="InterPro" id="IPR036388">
    <property type="entry name" value="WH-like_DNA-bd_sf"/>
</dbReference>
<keyword evidence="4" id="KW-0238">DNA-binding</keyword>
<keyword evidence="5" id="KW-0804">Transcription</keyword>
<protein>
    <submittedName>
        <fullName evidence="7">HTH-type transcriptional regulatory protein GabR</fullName>
    </submittedName>
</protein>
<evidence type="ECO:0000313" key="8">
    <source>
        <dbReference type="Proteomes" id="UP000216052"/>
    </source>
</evidence>
<gene>
    <name evidence="7" type="primary">gabR_2</name>
    <name evidence="7" type="ORF">SPACI_052410</name>
</gene>
<name>A0ABZ3JAG5_SPOA4</name>
<dbReference type="CDD" id="cd07377">
    <property type="entry name" value="WHTH_GntR"/>
    <property type="match status" value="1"/>
</dbReference>
<comment type="similarity">
    <text evidence="1">In the C-terminal section; belongs to the class-I pyridoxal-phosphate-dependent aminotransferase family.</text>
</comment>
<dbReference type="PROSITE" id="PS50949">
    <property type="entry name" value="HTH_GNTR"/>
    <property type="match status" value="1"/>
</dbReference>
<evidence type="ECO:0000256" key="5">
    <source>
        <dbReference type="ARBA" id="ARBA00023163"/>
    </source>
</evidence>
<evidence type="ECO:0000259" key="6">
    <source>
        <dbReference type="PROSITE" id="PS50949"/>
    </source>
</evidence>
<reference evidence="7" key="1">
    <citation type="submission" date="2024-05" db="EMBL/GenBank/DDBJ databases">
        <title>Isolation and characterization of Sporomusa carbonis sp. nov., a carboxydotrophic hydrogenogen in the genus of Sporomusa isolated from a charcoal burning pile.</title>
        <authorList>
            <person name="Boeer T."/>
            <person name="Rosenbaum F."/>
            <person name="Eysell L."/>
            <person name="Mueller V."/>
            <person name="Daniel R."/>
            <person name="Poehlein A."/>
        </authorList>
    </citation>
    <scope>NUCLEOTIDE SEQUENCE [LARGE SCALE GENOMIC DNA]</scope>
    <source>
        <strain evidence="7">DSM 3132</strain>
    </source>
</reference>
<evidence type="ECO:0000256" key="1">
    <source>
        <dbReference type="ARBA" id="ARBA00005384"/>
    </source>
</evidence>
<keyword evidence="2" id="KW-0663">Pyridoxal phosphate</keyword>
<dbReference type="Pfam" id="PF00155">
    <property type="entry name" value="Aminotran_1_2"/>
    <property type="match status" value="1"/>
</dbReference>
<dbReference type="Gene3D" id="1.10.10.10">
    <property type="entry name" value="Winged helix-like DNA-binding domain superfamily/Winged helix DNA-binding domain"/>
    <property type="match status" value="1"/>
</dbReference>
<evidence type="ECO:0000256" key="4">
    <source>
        <dbReference type="ARBA" id="ARBA00023125"/>
    </source>
</evidence>
<dbReference type="InterPro" id="IPR000524">
    <property type="entry name" value="Tscrpt_reg_HTH_GntR"/>
</dbReference>
<sequence>MLGIELQRQGEVSLSRQIYQCLRKQMTEGHLRSGEVLPSTRELAKQLAVSRNTVYEAYEMLAAEGYTVSRQGSATRVADGLYLGNLPAAGHSVEKMRSVNEYTANFRTGQPDLRRFPRHLWLRLLRKSAEDALYEQWGYTGPDGLKALREEIAAWLFRSRGITVCPQDIFITAGATQALHLLAELLYGRGREILVEDPCHSGMLRVFQGKGFRIRPVMVDRQGLQTKGLTEGNGLCAAYVTPSHQFPLGGILPASRRVELLRYALNNDMYIIEDDYDSEFRYIGPTIAPLYSMAPERVIYVGTFSKILFPALRIGYVILPRQLHLRWRYLRTYADVQNPLFEQAALAEFLRTRRLDRHVRQMRQLYGQRRQALLQSLKELVNKSWYVWGDAAGLHLVLEFPGMNFDQNFVRHCKKQGIYITPVDVHSIQKGAHLNKLLLGYGHLAEAEIKKGILLLNEQLK</sequence>
<dbReference type="Gene3D" id="3.40.640.10">
    <property type="entry name" value="Type I PLP-dependent aspartate aminotransferase-like (Major domain)"/>
    <property type="match status" value="1"/>
</dbReference>
<dbReference type="SMART" id="SM00345">
    <property type="entry name" value="HTH_GNTR"/>
    <property type="match status" value="1"/>
</dbReference>
<proteinExistence type="inferred from homology"/>
<dbReference type="PANTHER" id="PTHR46577:SF1">
    <property type="entry name" value="HTH-TYPE TRANSCRIPTIONAL REGULATORY PROTEIN GABR"/>
    <property type="match status" value="1"/>
</dbReference>
<dbReference type="InterPro" id="IPR004839">
    <property type="entry name" value="Aminotransferase_I/II_large"/>
</dbReference>
<dbReference type="SUPFAM" id="SSF53383">
    <property type="entry name" value="PLP-dependent transferases"/>
    <property type="match status" value="1"/>
</dbReference>
<dbReference type="InterPro" id="IPR015421">
    <property type="entry name" value="PyrdxlP-dep_Trfase_major"/>
</dbReference>
<dbReference type="InterPro" id="IPR036390">
    <property type="entry name" value="WH_DNA-bd_sf"/>
</dbReference>
<evidence type="ECO:0000256" key="2">
    <source>
        <dbReference type="ARBA" id="ARBA00022898"/>
    </source>
</evidence>